<proteinExistence type="predicted"/>
<accession>A0AAV9VK78</accession>
<dbReference type="PANTHER" id="PTHR38134:SF2">
    <property type="entry name" value="GALACTOKINASE"/>
    <property type="match status" value="1"/>
</dbReference>
<keyword evidence="2" id="KW-1185">Reference proteome</keyword>
<dbReference type="Proteomes" id="UP001373714">
    <property type="component" value="Unassembled WGS sequence"/>
</dbReference>
<dbReference type="EMBL" id="JAVHNS010000002">
    <property type="protein sequence ID" value="KAK6362381.1"/>
    <property type="molecule type" value="Genomic_DNA"/>
</dbReference>
<evidence type="ECO:0008006" key="3">
    <source>
        <dbReference type="Google" id="ProtNLM"/>
    </source>
</evidence>
<evidence type="ECO:0000313" key="2">
    <source>
        <dbReference type="Proteomes" id="UP001373714"/>
    </source>
</evidence>
<dbReference type="PANTHER" id="PTHR38134">
    <property type="entry name" value="SLR1395 PROTEIN"/>
    <property type="match status" value="1"/>
</dbReference>
<dbReference type="InterPro" id="IPR053205">
    <property type="entry name" value="GHMP_kinase_L-arabinokinase"/>
</dbReference>
<dbReference type="AlphaFoldDB" id="A0AAV9VK78"/>
<organism evidence="1 2">
    <name type="scientific">Orbilia blumenaviensis</name>
    <dbReference type="NCBI Taxonomy" id="1796055"/>
    <lineage>
        <taxon>Eukaryota</taxon>
        <taxon>Fungi</taxon>
        <taxon>Dikarya</taxon>
        <taxon>Ascomycota</taxon>
        <taxon>Pezizomycotina</taxon>
        <taxon>Orbiliomycetes</taxon>
        <taxon>Orbiliales</taxon>
        <taxon>Orbiliaceae</taxon>
        <taxon>Orbilia</taxon>
    </lineage>
</organism>
<reference evidence="1 2" key="1">
    <citation type="submission" date="2019-10" db="EMBL/GenBank/DDBJ databases">
        <authorList>
            <person name="Palmer J.M."/>
        </authorList>
    </citation>
    <scope>NUCLEOTIDE SEQUENCE [LARGE SCALE GENOMIC DNA]</scope>
    <source>
        <strain evidence="1 2">TWF730</strain>
    </source>
</reference>
<sequence>MSPSHIAYYVSSHGYGHATRAIQLCHAFLRADDSVQITVVSQASSQIFLPLLNASKRVDLRPVPIDSAVIQPTPYSLDIGKTVQNLLALNTKDIVTQEEEWLKNHGVDMVFVDAPYAPCIASSRAGILCVLITNFSFAEVFSYFTSMVGSDDYLSLSRAVDEIVNGYTHADVWLRLPGWLPNPGFLSVPLPSSTWVNDEFLSVLADGAVTPGYSLSRPQFPRKIVDTPLITRPPTDTTRDDLLKILGIPPMFQVHKILLILLPLPDPPPQTPSDWICVVAGSTPTMLLPDRYFVAPGDIHIPDVMKISSCVMAKLGYGTVSEVLAADIPLVYIPRRQFVEEYGLRHLVETFPRYDNRAERMEIEQFEKGYWWWTVTELAGRERSADIARCPLDYGDGIRRLALAEWEKWKKFD</sequence>
<protein>
    <recommendedName>
        <fullName evidence="3">Glycosyltransferase</fullName>
    </recommendedName>
</protein>
<gene>
    <name evidence="1" type="ORF">TWF730_006071</name>
</gene>
<comment type="caution">
    <text evidence="1">The sequence shown here is derived from an EMBL/GenBank/DDBJ whole genome shotgun (WGS) entry which is preliminary data.</text>
</comment>
<name>A0AAV9VK78_9PEZI</name>
<dbReference type="SUPFAM" id="SSF53756">
    <property type="entry name" value="UDP-Glycosyltransferase/glycogen phosphorylase"/>
    <property type="match status" value="1"/>
</dbReference>
<evidence type="ECO:0000313" key="1">
    <source>
        <dbReference type="EMBL" id="KAK6362381.1"/>
    </source>
</evidence>